<dbReference type="PROSITE" id="PS50987">
    <property type="entry name" value="HTH_ARSR_2"/>
    <property type="match status" value="1"/>
</dbReference>
<dbReference type="InterPro" id="IPR036388">
    <property type="entry name" value="WH-like_DNA-bd_sf"/>
</dbReference>
<dbReference type="InterPro" id="IPR036390">
    <property type="entry name" value="WH_DNA-bd_sf"/>
</dbReference>
<dbReference type="InterPro" id="IPR011991">
    <property type="entry name" value="ArsR-like_HTH"/>
</dbReference>
<dbReference type="Gene3D" id="1.10.10.10">
    <property type="entry name" value="Winged helix-like DNA-binding domain superfamily/Winged helix DNA-binding domain"/>
    <property type="match status" value="1"/>
</dbReference>
<dbReference type="PANTHER" id="PTHR38600:SF1">
    <property type="entry name" value="TRANSCRIPTIONAL REGULATORY PROTEIN"/>
    <property type="match status" value="1"/>
</dbReference>
<comment type="caution">
    <text evidence="2">The sequence shown here is derived from an EMBL/GenBank/DDBJ whole genome shotgun (WGS) entry which is preliminary data.</text>
</comment>
<evidence type="ECO:0000313" key="3">
    <source>
        <dbReference type="Proteomes" id="UP000613840"/>
    </source>
</evidence>
<proteinExistence type="predicted"/>
<dbReference type="NCBIfam" id="NF033788">
    <property type="entry name" value="HTH_metalloreg"/>
    <property type="match status" value="1"/>
</dbReference>
<evidence type="ECO:0000259" key="1">
    <source>
        <dbReference type="PROSITE" id="PS50987"/>
    </source>
</evidence>
<keyword evidence="3" id="KW-1185">Reference proteome</keyword>
<dbReference type="RefSeq" id="WP_188894609.1">
    <property type="nucleotide sequence ID" value="NZ_BMMZ01000003.1"/>
</dbReference>
<dbReference type="Pfam" id="PF12840">
    <property type="entry name" value="HTH_20"/>
    <property type="match status" value="1"/>
</dbReference>
<reference evidence="2" key="1">
    <citation type="journal article" date="2014" name="Int. J. Syst. Evol. Microbiol.">
        <title>Complete genome sequence of Corynebacterium casei LMG S-19264T (=DSM 44701T), isolated from a smear-ripened cheese.</title>
        <authorList>
            <consortium name="US DOE Joint Genome Institute (JGI-PGF)"/>
            <person name="Walter F."/>
            <person name="Albersmeier A."/>
            <person name="Kalinowski J."/>
            <person name="Ruckert C."/>
        </authorList>
    </citation>
    <scope>NUCLEOTIDE SEQUENCE</scope>
    <source>
        <strain evidence="2">CGMCC 4.7306</strain>
    </source>
</reference>
<name>A0A917S4P5_9ACTN</name>
<evidence type="ECO:0000313" key="2">
    <source>
        <dbReference type="EMBL" id="GGL57929.1"/>
    </source>
</evidence>
<organism evidence="2 3">
    <name type="scientific">Microlunatus endophyticus</name>
    <dbReference type="NCBI Taxonomy" id="1716077"/>
    <lineage>
        <taxon>Bacteria</taxon>
        <taxon>Bacillati</taxon>
        <taxon>Actinomycetota</taxon>
        <taxon>Actinomycetes</taxon>
        <taxon>Propionibacteriales</taxon>
        <taxon>Propionibacteriaceae</taxon>
        <taxon>Microlunatus</taxon>
    </lineage>
</organism>
<dbReference type="Proteomes" id="UP000613840">
    <property type="component" value="Unassembled WGS sequence"/>
</dbReference>
<dbReference type="SUPFAM" id="SSF46785">
    <property type="entry name" value="Winged helix' DNA-binding domain"/>
    <property type="match status" value="1"/>
</dbReference>
<dbReference type="CDD" id="cd00090">
    <property type="entry name" value="HTH_ARSR"/>
    <property type="match status" value="1"/>
</dbReference>
<gene>
    <name evidence="2" type="ORF">GCM10011575_15360</name>
</gene>
<sequence>MVQQSEMFAALADPTRLRVVELLGEGPQRAGELASRAGVSAPVMSRHLRQLLQAGLVSDTRDPDDARARIFTLRPELITSLQAWIDQVQAHWDEQLGSFKTHVEEKRRTR</sequence>
<protein>
    <submittedName>
        <fullName evidence="2">Transcriptional regulator</fullName>
    </submittedName>
</protein>
<dbReference type="AlphaFoldDB" id="A0A917S4P5"/>
<dbReference type="InterPro" id="IPR001845">
    <property type="entry name" value="HTH_ArsR_DNA-bd_dom"/>
</dbReference>
<dbReference type="GO" id="GO:0003700">
    <property type="term" value="F:DNA-binding transcription factor activity"/>
    <property type="evidence" value="ECO:0007669"/>
    <property type="project" value="InterPro"/>
</dbReference>
<dbReference type="PANTHER" id="PTHR38600">
    <property type="entry name" value="TRANSCRIPTIONAL REGULATORY PROTEIN"/>
    <property type="match status" value="1"/>
</dbReference>
<reference evidence="2" key="2">
    <citation type="submission" date="2020-09" db="EMBL/GenBank/DDBJ databases">
        <authorList>
            <person name="Sun Q."/>
            <person name="Zhou Y."/>
        </authorList>
    </citation>
    <scope>NUCLEOTIDE SEQUENCE</scope>
    <source>
        <strain evidence="2">CGMCC 4.7306</strain>
    </source>
</reference>
<dbReference type="SMART" id="SM00418">
    <property type="entry name" value="HTH_ARSR"/>
    <property type="match status" value="1"/>
</dbReference>
<feature type="domain" description="HTH arsR-type" evidence="1">
    <location>
        <begin position="1"/>
        <end position="96"/>
    </location>
</feature>
<accession>A0A917S4P5</accession>
<dbReference type="EMBL" id="BMMZ01000003">
    <property type="protein sequence ID" value="GGL57929.1"/>
    <property type="molecule type" value="Genomic_DNA"/>
</dbReference>